<dbReference type="CDD" id="cd24022">
    <property type="entry name" value="ASKHA_NBD_ParM_R1-like"/>
    <property type="match status" value="1"/>
</dbReference>
<proteinExistence type="predicted"/>
<gene>
    <name evidence="4" type="primary">parM</name>
    <name evidence="7" type="ORF">CHI95_18995</name>
    <name evidence="6" type="ORF">CHI95_25070</name>
    <name evidence="5" type="ORF">EX242_14750</name>
    <name evidence="4" type="ORF">GHA_04350</name>
</gene>
<dbReference type="RefSeq" id="WP_071547977.1">
    <property type="nucleotide sequence ID" value="NZ_ABEXOC020000006.1"/>
</dbReference>
<evidence type="ECO:0000313" key="8">
    <source>
        <dbReference type="Proteomes" id="UP000216001"/>
    </source>
</evidence>
<name>A0A1B8SMD4_PRORE</name>
<dbReference type="EMBL" id="NOWC01000095">
    <property type="protein sequence ID" value="OZS71857.1"/>
    <property type="molecule type" value="Genomic_DNA"/>
</dbReference>
<dbReference type="SUPFAM" id="SSF53067">
    <property type="entry name" value="Actin-like ATPase domain"/>
    <property type="match status" value="2"/>
</dbReference>
<dbReference type="Pfam" id="PF21523">
    <property type="entry name" value="ParM_N"/>
    <property type="match status" value="1"/>
</dbReference>
<feature type="domain" description="Plasmid segregation protein ParM C-terminal" evidence="3">
    <location>
        <begin position="163"/>
        <end position="315"/>
    </location>
</feature>
<accession>A0A1B8SMD4</accession>
<evidence type="ECO:0000259" key="3">
    <source>
        <dbReference type="Pfam" id="PF21523"/>
    </source>
</evidence>
<dbReference type="Proteomes" id="UP000216001">
    <property type="component" value="Unassembled WGS sequence"/>
</dbReference>
<dbReference type="EMBL" id="SHDO01000017">
    <property type="protein sequence ID" value="MBX6981508.1"/>
    <property type="molecule type" value="Genomic_DNA"/>
</dbReference>
<dbReference type="Gene3D" id="3.30.420.40">
    <property type="match status" value="2"/>
</dbReference>
<dbReference type="Proteomes" id="UP000824410">
    <property type="component" value="Unassembled WGS sequence"/>
</dbReference>
<evidence type="ECO:0000259" key="2">
    <source>
        <dbReference type="Pfam" id="PF06406"/>
    </source>
</evidence>
<comment type="caution">
    <text evidence="7">The sequence shown here is derived from an EMBL/GenBank/DDBJ whole genome shotgun (WGS) entry which is preliminary data.</text>
</comment>
<dbReference type="EMBL" id="CAHPSF010000018">
    <property type="protein sequence ID" value="CAB5717803.1"/>
    <property type="molecule type" value="Genomic_DNA"/>
</dbReference>
<dbReference type="STRING" id="587.RB151_016740"/>
<dbReference type="InterPro" id="IPR056367">
    <property type="entry name" value="ASKHA_NBD_ParM_R1-like"/>
</dbReference>
<sequence>MRIYIDDGSTNIKMLWEQDQEGEVIKISPNSFKRGWGTAFGTGKPFNYTVDNEKYSFDIIDPDNLPTNNVAWQYSPLNAVAVQHALQISGLPPQEVEIVVTLPLAEFYDQDAQYRMDNIQRKKDNLMREVQVSRNEPFKIKKVTVRPESIPAGISLCDELRPNHSVLIIDIGGTTTDISMVSGQMTSVSRIFGDPTLGVSLVTNEVKRALANASTETSSYNADQLIINRHDENYLLDNINSVDDIQMVKDAMNSSIERLNTRVLDAVSTFKGYTHVMVIGGGAALSADAIRKKIAIQPERFYVAEEPQFALVRGLKLLG</sequence>
<dbReference type="Proteomes" id="UP000834611">
    <property type="component" value="Unassembled WGS sequence"/>
</dbReference>
<dbReference type="InterPro" id="IPR009440">
    <property type="entry name" value="ParM/StbA_N"/>
</dbReference>
<keyword evidence="6" id="KW-0614">Plasmid</keyword>
<dbReference type="EMBL" id="NOWC01000028">
    <property type="protein sequence ID" value="OZS72943.1"/>
    <property type="molecule type" value="Genomic_DNA"/>
</dbReference>
<evidence type="ECO:0000313" key="5">
    <source>
        <dbReference type="EMBL" id="MBX6981508.1"/>
    </source>
</evidence>
<reference evidence="4" key="3">
    <citation type="submission" date="2020-05" db="EMBL/GenBank/DDBJ databases">
        <authorList>
            <person name="Delgado-Blas J."/>
        </authorList>
    </citation>
    <scope>NUCLEOTIDE SEQUENCE</scope>
    <source>
        <strain evidence="4">BB1453</strain>
    </source>
</reference>
<evidence type="ECO:0000313" key="4">
    <source>
        <dbReference type="EMBL" id="CAB5717803.1"/>
    </source>
</evidence>
<organism evidence="7 8">
    <name type="scientific">Providencia rettgeri</name>
    <dbReference type="NCBI Taxonomy" id="587"/>
    <lineage>
        <taxon>Bacteria</taxon>
        <taxon>Pseudomonadati</taxon>
        <taxon>Pseudomonadota</taxon>
        <taxon>Gammaproteobacteria</taxon>
        <taxon>Enterobacterales</taxon>
        <taxon>Morganellaceae</taxon>
        <taxon>Providencia</taxon>
    </lineage>
</organism>
<feature type="domain" description="Plasmid segregation protein ParM/StbA N-terminal" evidence="2">
    <location>
        <begin position="1"/>
        <end position="155"/>
    </location>
</feature>
<reference evidence="5" key="2">
    <citation type="submission" date="2019-02" db="EMBL/GenBank/DDBJ databases">
        <title>Genomic characterization of isolates from hospital effluents in KZN, South Africa.</title>
        <authorList>
            <person name="Ntshobeni N."/>
            <person name="Allam M."/>
            <person name="Ismail A."/>
            <person name="Amoako D."/>
            <person name="Essack S."/>
            <person name="Chenia H."/>
        </authorList>
    </citation>
    <scope>NUCLEOTIDE SEQUENCE</scope>
    <source>
        <strain evidence="5">AFE97_S1</strain>
    </source>
</reference>
<evidence type="ECO:0000313" key="7">
    <source>
        <dbReference type="EMBL" id="OZS72943.1"/>
    </source>
</evidence>
<evidence type="ECO:0000313" key="6">
    <source>
        <dbReference type="EMBL" id="OZS71857.1"/>
    </source>
</evidence>
<dbReference type="InterPro" id="IPR048345">
    <property type="entry name" value="ParM_C"/>
</dbReference>
<dbReference type="GeneID" id="93396221"/>
<protein>
    <submittedName>
        <fullName evidence="4">Chaperone</fullName>
    </submittedName>
    <submittedName>
        <fullName evidence="7">Recombinase</fullName>
    </submittedName>
</protein>
<feature type="coiled-coil region" evidence="1">
    <location>
        <begin position="109"/>
        <end position="136"/>
    </location>
</feature>
<dbReference type="AlphaFoldDB" id="A0A1B8SMD4"/>
<geneLocation type="plasmid" evidence="6">
    <name>pPR1</name>
</geneLocation>
<dbReference type="Pfam" id="PF06406">
    <property type="entry name" value="StbA_N"/>
    <property type="match status" value="1"/>
</dbReference>
<dbReference type="InterPro" id="IPR043129">
    <property type="entry name" value="ATPase_NBD"/>
</dbReference>
<keyword evidence="1" id="KW-0175">Coiled coil</keyword>
<evidence type="ECO:0000256" key="1">
    <source>
        <dbReference type="SAM" id="Coils"/>
    </source>
</evidence>
<reference evidence="7 8" key="1">
    <citation type="submission" date="2017-07" db="EMBL/GenBank/DDBJ databases">
        <title>blaIMP-27 on transferable plasmids in Proteus mirabilis and Providencia rettgeri.</title>
        <authorList>
            <person name="Potter R."/>
        </authorList>
    </citation>
    <scope>NUCLEOTIDE SEQUENCE [LARGE SCALE GENOMIC DNA]</scope>
    <source>
        <strain evidence="7 8">PR1</strain>
        <plasmid evidence="6">pPR1</plasmid>
    </source>
</reference>
<dbReference type="KEGG" id="prg:RB151_016740"/>